<feature type="region of interest" description="Disordered" evidence="1">
    <location>
        <begin position="81"/>
        <end position="100"/>
    </location>
</feature>
<dbReference type="RefSeq" id="WP_090303243.1">
    <property type="nucleotide sequence ID" value="NZ_FNFE01000001.1"/>
</dbReference>
<protein>
    <submittedName>
        <fullName evidence="2">Uncharacterized protein</fullName>
    </submittedName>
</protein>
<reference evidence="3" key="1">
    <citation type="submission" date="2016-10" db="EMBL/GenBank/DDBJ databases">
        <authorList>
            <person name="Varghese N."/>
            <person name="Submissions S."/>
        </authorList>
    </citation>
    <scope>NUCLEOTIDE SEQUENCE [LARGE SCALE GENOMIC DNA]</scope>
    <source>
        <strain evidence="3">B4,CECT 8067,JCM 17497</strain>
    </source>
</reference>
<evidence type="ECO:0000313" key="3">
    <source>
        <dbReference type="Proteomes" id="UP000198882"/>
    </source>
</evidence>
<organism evidence="2 3">
    <name type="scientific">Natronorubrum texcoconense</name>
    <dbReference type="NCBI Taxonomy" id="1095776"/>
    <lineage>
        <taxon>Archaea</taxon>
        <taxon>Methanobacteriati</taxon>
        <taxon>Methanobacteriota</taxon>
        <taxon>Stenosarchaea group</taxon>
        <taxon>Halobacteria</taxon>
        <taxon>Halobacteriales</taxon>
        <taxon>Natrialbaceae</taxon>
        <taxon>Natronorubrum</taxon>
    </lineage>
</organism>
<proteinExistence type="predicted"/>
<dbReference type="OrthoDB" id="164051at2157"/>
<dbReference type="AlphaFoldDB" id="A0A1G8U5U4"/>
<feature type="compositionally biased region" description="Acidic residues" evidence="1">
    <location>
        <begin position="85"/>
        <end position="100"/>
    </location>
</feature>
<dbReference type="Proteomes" id="UP000198882">
    <property type="component" value="Unassembled WGS sequence"/>
</dbReference>
<gene>
    <name evidence="2" type="ORF">SAMN04515672_0750</name>
</gene>
<accession>A0A1G8U5U4</accession>
<dbReference type="EMBL" id="FNFE01000001">
    <property type="protein sequence ID" value="SDJ49127.1"/>
    <property type="molecule type" value="Genomic_DNA"/>
</dbReference>
<dbReference type="STRING" id="1095776.SAMN04515672_0750"/>
<feature type="compositionally biased region" description="Acidic residues" evidence="1">
    <location>
        <begin position="35"/>
        <end position="56"/>
    </location>
</feature>
<name>A0A1G8U5U4_9EURY</name>
<sequence>MGNTKFTLIELHLDGDTQFGLGALDTALPFGSTEESAETAEYETETEAEDEAEEDGSGGKAIGAIVALVLLVAAGVAAKKFRGDDEPELEEEEQPDVIVN</sequence>
<keyword evidence="3" id="KW-1185">Reference proteome</keyword>
<evidence type="ECO:0000313" key="2">
    <source>
        <dbReference type="EMBL" id="SDJ49127.1"/>
    </source>
</evidence>
<evidence type="ECO:0000256" key="1">
    <source>
        <dbReference type="SAM" id="MobiDB-lite"/>
    </source>
</evidence>
<feature type="region of interest" description="Disordered" evidence="1">
    <location>
        <begin position="31"/>
        <end position="58"/>
    </location>
</feature>